<gene>
    <name evidence="1" type="ORF">APY04_1963</name>
</gene>
<dbReference type="EMBL" id="LMTR01000065">
    <property type="protein sequence ID" value="KWT67398.1"/>
    <property type="molecule type" value="Genomic_DNA"/>
</dbReference>
<evidence type="ECO:0000313" key="1">
    <source>
        <dbReference type="EMBL" id="KWT67398.1"/>
    </source>
</evidence>
<dbReference type="PATRIC" id="fig|121290.4.peg.3360"/>
<dbReference type="Proteomes" id="UP000059074">
    <property type="component" value="Unassembled WGS sequence"/>
</dbReference>
<dbReference type="RefSeq" id="WP_068461981.1">
    <property type="nucleotide sequence ID" value="NZ_JAEFBX010000001.1"/>
</dbReference>
<accession>A0A109BEK7</accession>
<dbReference type="AlphaFoldDB" id="A0A109BEK7"/>
<protein>
    <submittedName>
        <fullName evidence="1">Uncharacterized protein</fullName>
    </submittedName>
</protein>
<keyword evidence="2" id="KW-1185">Reference proteome</keyword>
<organism evidence="1 2">
    <name type="scientific">Hyphomicrobium sulfonivorans</name>
    <dbReference type="NCBI Taxonomy" id="121290"/>
    <lineage>
        <taxon>Bacteria</taxon>
        <taxon>Pseudomonadati</taxon>
        <taxon>Pseudomonadota</taxon>
        <taxon>Alphaproteobacteria</taxon>
        <taxon>Hyphomicrobiales</taxon>
        <taxon>Hyphomicrobiaceae</taxon>
        <taxon>Hyphomicrobium</taxon>
    </lineage>
</organism>
<sequence length="190" mass="20927">MSTETPAQVHGLSVAEKVSRLTAFITDDLDARDALGMREAGDCYLLIARSPESPIAQALLSHAERLSVMGVSVRAIFSEMEPANGQQVTTIFNTSAECRVIRDSRLLAAHEQLVLTPTRSWVGDSMRRDPHKRDALERYAADCAETAAFARRSFENLWRATTPVVAMPSLASLTQMPQLAENAAPDMRRQ</sequence>
<proteinExistence type="predicted"/>
<comment type="caution">
    <text evidence="1">The sequence shown here is derived from an EMBL/GenBank/DDBJ whole genome shotgun (WGS) entry which is preliminary data.</text>
</comment>
<dbReference type="OrthoDB" id="7931470at2"/>
<name>A0A109BEK7_HYPSL</name>
<dbReference type="STRING" id="121290.APY04_1963"/>
<reference evidence="1 2" key="1">
    <citation type="submission" date="2015-10" db="EMBL/GenBank/DDBJ databases">
        <title>Transcriptomic analysis of a linuron degrading triple-species bacterial consortium.</title>
        <authorList>
            <person name="Albers P."/>
        </authorList>
    </citation>
    <scope>NUCLEOTIDE SEQUENCE [LARGE SCALE GENOMIC DNA]</scope>
    <source>
        <strain evidence="1 2">WDL6</strain>
    </source>
</reference>
<evidence type="ECO:0000313" key="2">
    <source>
        <dbReference type="Proteomes" id="UP000059074"/>
    </source>
</evidence>